<dbReference type="InterPro" id="IPR039426">
    <property type="entry name" value="TonB-dep_rcpt-like"/>
</dbReference>
<dbReference type="SUPFAM" id="SSF49464">
    <property type="entry name" value="Carboxypeptidase regulatory domain-like"/>
    <property type="match status" value="1"/>
</dbReference>
<dbReference type="PATRIC" id="fig|927665.4.peg.2033"/>
<evidence type="ECO:0000256" key="7">
    <source>
        <dbReference type="PROSITE-ProRule" id="PRU01360"/>
    </source>
</evidence>
<dbReference type="NCBIfam" id="TIGR04056">
    <property type="entry name" value="OMP_RagA_SusC"/>
    <property type="match status" value="1"/>
</dbReference>
<dbReference type="Gene3D" id="2.40.170.20">
    <property type="entry name" value="TonB-dependent receptor, beta-barrel domain"/>
    <property type="match status" value="1"/>
</dbReference>
<dbReference type="InterPro" id="IPR037066">
    <property type="entry name" value="Plug_dom_sf"/>
</dbReference>
<dbReference type="Proteomes" id="UP000033047">
    <property type="component" value="Unassembled WGS sequence"/>
</dbReference>
<dbReference type="NCBIfam" id="TIGR04057">
    <property type="entry name" value="SusC_RagA_signa"/>
    <property type="match status" value="1"/>
</dbReference>
<name>A0A0F5JE01_9BACT</name>
<evidence type="ECO:0000256" key="5">
    <source>
        <dbReference type="ARBA" id="ARBA00023136"/>
    </source>
</evidence>
<keyword evidence="3 7" id="KW-1134">Transmembrane beta strand</keyword>
<dbReference type="GO" id="GO:0009279">
    <property type="term" value="C:cell outer membrane"/>
    <property type="evidence" value="ECO:0007669"/>
    <property type="project" value="UniProtKB-SubCell"/>
</dbReference>
<comment type="similarity">
    <text evidence="7">Belongs to the TonB-dependent receptor family.</text>
</comment>
<evidence type="ECO:0000256" key="4">
    <source>
        <dbReference type="ARBA" id="ARBA00022692"/>
    </source>
</evidence>
<keyword evidence="5 7" id="KW-0472">Membrane</keyword>
<evidence type="ECO:0000256" key="6">
    <source>
        <dbReference type="ARBA" id="ARBA00023237"/>
    </source>
</evidence>
<organism evidence="9 10">
    <name type="scientific">Parabacteroides goldsteinii DSM 19448 = WAL 12034</name>
    <dbReference type="NCBI Taxonomy" id="927665"/>
    <lineage>
        <taxon>Bacteria</taxon>
        <taxon>Pseudomonadati</taxon>
        <taxon>Bacteroidota</taxon>
        <taxon>Bacteroidia</taxon>
        <taxon>Bacteroidales</taxon>
        <taxon>Tannerellaceae</taxon>
        <taxon>Parabacteroides</taxon>
    </lineage>
</organism>
<dbReference type="AlphaFoldDB" id="A0A0F5JE01"/>
<dbReference type="PROSITE" id="PS52016">
    <property type="entry name" value="TONB_DEPENDENT_REC_3"/>
    <property type="match status" value="1"/>
</dbReference>
<accession>A0A0F5JE01</accession>
<comment type="subcellular location">
    <subcellularLocation>
        <location evidence="1 7">Cell outer membrane</location>
        <topology evidence="1 7">Multi-pass membrane protein</topology>
    </subcellularLocation>
</comment>
<dbReference type="SUPFAM" id="SSF56935">
    <property type="entry name" value="Porins"/>
    <property type="match status" value="1"/>
</dbReference>
<reference evidence="9 10" key="1">
    <citation type="submission" date="2013-04" db="EMBL/GenBank/DDBJ databases">
        <title>The Genome Sequence of Parabacteroides goldsteinii DSM 19448.</title>
        <authorList>
            <consortium name="The Broad Institute Genomics Platform"/>
            <person name="Earl A."/>
            <person name="Ward D."/>
            <person name="Feldgarden M."/>
            <person name="Gevers D."/>
            <person name="Martens E."/>
            <person name="Sakamoto M."/>
            <person name="Benno Y."/>
            <person name="Song Y."/>
            <person name="Liu C."/>
            <person name="Lee J."/>
            <person name="Bolanos M."/>
            <person name="Vaisanen M.L."/>
            <person name="Finegold S.M."/>
            <person name="Walker B."/>
            <person name="Young S."/>
            <person name="Zeng Q."/>
            <person name="Gargeya S."/>
            <person name="Fitzgerald M."/>
            <person name="Haas B."/>
            <person name="Abouelleil A."/>
            <person name="Allen A.W."/>
            <person name="Alvarado L."/>
            <person name="Arachchi H.M."/>
            <person name="Berlin A.M."/>
            <person name="Chapman S.B."/>
            <person name="Gainer-Dewar J."/>
            <person name="Goldberg J."/>
            <person name="Griggs A."/>
            <person name="Gujja S."/>
            <person name="Hansen M."/>
            <person name="Howarth C."/>
            <person name="Imamovic A."/>
            <person name="Ireland A."/>
            <person name="Larimer J."/>
            <person name="McCowan C."/>
            <person name="Murphy C."/>
            <person name="Pearson M."/>
            <person name="Poon T.W."/>
            <person name="Priest M."/>
            <person name="Roberts A."/>
            <person name="Saif S."/>
            <person name="Shea T."/>
            <person name="Sisk P."/>
            <person name="Sykes S."/>
            <person name="Wortman J."/>
            <person name="Nusbaum C."/>
            <person name="Birren B."/>
        </authorList>
    </citation>
    <scope>NUCLEOTIDE SEQUENCE [LARGE SCALE GENOMIC DNA]</scope>
    <source>
        <strain evidence="9 10">DSM 19448</strain>
    </source>
</reference>
<protein>
    <submittedName>
        <fullName evidence="9">SusC/RagA family TonB-linked outer membrane protein</fullName>
    </submittedName>
</protein>
<dbReference type="InterPro" id="IPR023996">
    <property type="entry name" value="TonB-dep_OMP_SusC/RagA"/>
</dbReference>
<dbReference type="Gene3D" id="2.170.130.10">
    <property type="entry name" value="TonB-dependent receptor, plug domain"/>
    <property type="match status" value="1"/>
</dbReference>
<dbReference type="EMBL" id="AQHV01000011">
    <property type="protein sequence ID" value="KKB56009.1"/>
    <property type="molecule type" value="Genomic_DNA"/>
</dbReference>
<dbReference type="STRING" id="927665.HMPREF1535_01982"/>
<dbReference type="Pfam" id="PF13715">
    <property type="entry name" value="CarbopepD_reg_2"/>
    <property type="match status" value="1"/>
</dbReference>
<dbReference type="HOGENOM" id="CLU_004317_0_1_10"/>
<evidence type="ECO:0000313" key="10">
    <source>
        <dbReference type="Proteomes" id="UP000033047"/>
    </source>
</evidence>
<keyword evidence="4 7" id="KW-0812">Transmembrane</keyword>
<comment type="caution">
    <text evidence="9">The sequence shown here is derived from an EMBL/GenBank/DDBJ whole genome shotgun (WGS) entry which is preliminary data.</text>
</comment>
<evidence type="ECO:0000313" key="9">
    <source>
        <dbReference type="EMBL" id="KKB56009.1"/>
    </source>
</evidence>
<dbReference type="RefSeq" id="WP_052716677.1">
    <property type="nucleotide sequence ID" value="NZ_KQ033912.1"/>
</dbReference>
<evidence type="ECO:0000256" key="2">
    <source>
        <dbReference type="ARBA" id="ARBA00022448"/>
    </source>
</evidence>
<feature type="domain" description="TonB-dependent receptor plug" evidence="8">
    <location>
        <begin position="131"/>
        <end position="239"/>
    </location>
</feature>
<dbReference type="InterPro" id="IPR008969">
    <property type="entry name" value="CarboxyPept-like_regulatory"/>
</dbReference>
<dbReference type="InterPro" id="IPR012910">
    <property type="entry name" value="Plug_dom"/>
</dbReference>
<dbReference type="InterPro" id="IPR036942">
    <property type="entry name" value="Beta-barrel_TonB_sf"/>
</dbReference>
<dbReference type="Pfam" id="PF07715">
    <property type="entry name" value="Plug"/>
    <property type="match status" value="1"/>
</dbReference>
<dbReference type="FunFam" id="2.170.130.10:FF:000003">
    <property type="entry name" value="SusC/RagA family TonB-linked outer membrane protein"/>
    <property type="match status" value="1"/>
</dbReference>
<dbReference type="InterPro" id="IPR023997">
    <property type="entry name" value="TonB-dep_OMP_SusC/RagA_CS"/>
</dbReference>
<gene>
    <name evidence="9" type="ORF">HMPREF1535_01982</name>
</gene>
<evidence type="ECO:0000259" key="8">
    <source>
        <dbReference type="Pfam" id="PF07715"/>
    </source>
</evidence>
<proteinExistence type="inferred from homology"/>
<keyword evidence="2 7" id="KW-0813">Transport</keyword>
<evidence type="ECO:0000256" key="3">
    <source>
        <dbReference type="ARBA" id="ARBA00022452"/>
    </source>
</evidence>
<sequence length="1074" mass="120219">MLTQLKLTKVLIILSVFNLFGNIHTEANTLSRQAAVTQQKSKVTGIVEDENGTVVGASIFIKDSSTGTITDSEGRFTLTDVKKGSTLVFSFVGLKTQEIIWKGESILNVKMVSDTQDLDEVIVVAYGTAKKSAFTGSATVISAEKLTQRSTTNVVQSLQGQVAGLQMTTGSGQPGGGSPSLIIRGIGSINADIDPLIIVDGMPYEGGWNNINPSDVESVSVLKDAASNALYGARGANGVIIITTKQAKVGEAKVTASAKWGVNTRGTIDYDYIKDPGEYYEAHYKALYNQLRYVKGLSENDAYTQANINMVGNTKENGGLTYNVFNYPENEYLIGKDGRLNPNAKLGRVVNGYTLSPDDWVDEAYSSAFRQEYNVNISGGTNKMQMYGSFGYLNDEGIVPNAGYERYSARFKGSYQAKSWLKFGANVNYTHSETSTLSEDYSTDMASVVEQVAPIYPVYIRDEHGNIMTDENGKLYDYGTTNTALGLARPVLPNSSIQSSILNLSETNANTFNGNGFVDITFLKDFKFTFNAGTTVREQRYFTTSNPFYGFGAEQNGTISVYHYRTTTLNLQQILNYNRSFGKHNVSAMLGHENYKYNYVQLSAGKKNMFSYWENHELNGAIIDAASADSYATDYNTEGYFFRGLYDYDGKYFFSGSYRRDASSRFHPDHWWGNFYSIGAAYLISREDWFKTNWVDLLKIKFSIGQQGNDNIGNFRYIDTYTIKNNNDELSLAFASKGNKDITWETNTNMNLGVEFELFKHKLTGSFEFFNRKTTDLLNWFTVPLSLGYAGYYDNIGDMNNRGVELDLRYTPFNKKNFSWTINFNMTHYKNKITYLPAEKKTTEMEGHGGYMDGSRYYGEGLPINTWYMRQYAGVSEEGLSMWYYTDKETGEKKTTTTNSSADYYLCGDPNPDLYGGFGTTLNVYGFDLSAQFSYTIGGKTYDYGYAGIMANPTASSVGNRWHKDIADAWSPENTGSNIPRWYFNDLYTTSMSDRFLMDGSYLSLQNVQVGYTIPKKYTSYLGIDNLRLYFVCDNVYYWSKRKGLDPRRSYTGVGASGKISPLRTFTGGISLQF</sequence>
<keyword evidence="6 7" id="KW-0998">Cell outer membrane</keyword>
<evidence type="ECO:0000256" key="1">
    <source>
        <dbReference type="ARBA" id="ARBA00004571"/>
    </source>
</evidence>